<evidence type="ECO:0000256" key="9">
    <source>
        <dbReference type="SAM" id="Phobius"/>
    </source>
</evidence>
<dbReference type="NCBIfam" id="TIGR01410">
    <property type="entry name" value="tatB"/>
    <property type="match status" value="1"/>
</dbReference>
<sequence>MSLVPQLGFGELVLLAVLALVVVGPKDLPRLMHTVGKMVRQMRKLADEFRASFDQMAREAEMEELREEIERLKSSNPVREVKQAFDEAGDDAYKAMADVKSHGEKP</sequence>
<evidence type="ECO:0000256" key="6">
    <source>
        <dbReference type="ARBA" id="ARBA00022989"/>
    </source>
</evidence>
<dbReference type="Proteomes" id="UP000563524">
    <property type="component" value="Unassembled WGS sequence"/>
</dbReference>
<dbReference type="RefSeq" id="WP_183815021.1">
    <property type="nucleotide sequence ID" value="NZ_JACHOB010000001.1"/>
</dbReference>
<dbReference type="GO" id="GO:0016020">
    <property type="term" value="C:membrane"/>
    <property type="evidence" value="ECO:0007669"/>
    <property type="project" value="UniProtKB-SubCell"/>
</dbReference>
<dbReference type="GO" id="GO:0043953">
    <property type="term" value="P:protein transport by the Tat complex"/>
    <property type="evidence" value="ECO:0007669"/>
    <property type="project" value="InterPro"/>
</dbReference>
<keyword evidence="5" id="KW-0653">Protein transport</keyword>
<protein>
    <submittedName>
        <fullName evidence="10">Sec-independent protein translocase protein TatB</fullName>
    </submittedName>
</protein>
<keyword evidence="7" id="KW-0811">Translocation</keyword>
<proteinExistence type="predicted"/>
<evidence type="ECO:0000256" key="3">
    <source>
        <dbReference type="ARBA" id="ARBA00022475"/>
    </source>
</evidence>
<organism evidence="10 11">
    <name type="scientific">Parvularcula dongshanensis</name>
    <dbReference type="NCBI Taxonomy" id="1173995"/>
    <lineage>
        <taxon>Bacteria</taxon>
        <taxon>Pseudomonadati</taxon>
        <taxon>Pseudomonadota</taxon>
        <taxon>Alphaproteobacteria</taxon>
        <taxon>Parvularculales</taxon>
        <taxon>Parvularculaceae</taxon>
        <taxon>Parvularcula</taxon>
    </lineage>
</organism>
<dbReference type="Gene3D" id="1.20.5.3310">
    <property type="match status" value="1"/>
</dbReference>
<dbReference type="InterPro" id="IPR003369">
    <property type="entry name" value="TatA/B/E"/>
</dbReference>
<evidence type="ECO:0000256" key="2">
    <source>
        <dbReference type="ARBA" id="ARBA00022448"/>
    </source>
</evidence>
<dbReference type="PRINTS" id="PR01506">
    <property type="entry name" value="TATBPROTEIN"/>
</dbReference>
<keyword evidence="2" id="KW-0813">Transport</keyword>
<evidence type="ECO:0000313" key="11">
    <source>
        <dbReference type="Proteomes" id="UP000563524"/>
    </source>
</evidence>
<comment type="subcellular location">
    <subcellularLocation>
        <location evidence="1">Membrane</location>
        <topology evidence="1">Single-pass membrane protein</topology>
    </subcellularLocation>
</comment>
<keyword evidence="11" id="KW-1185">Reference proteome</keyword>
<feature type="transmembrane region" description="Helical" evidence="9">
    <location>
        <begin position="6"/>
        <end position="23"/>
    </location>
</feature>
<accession>A0A840I0J9</accession>
<comment type="caution">
    <text evidence="10">The sequence shown here is derived from an EMBL/GenBank/DDBJ whole genome shotgun (WGS) entry which is preliminary data.</text>
</comment>
<evidence type="ECO:0000256" key="5">
    <source>
        <dbReference type="ARBA" id="ARBA00022927"/>
    </source>
</evidence>
<evidence type="ECO:0000256" key="8">
    <source>
        <dbReference type="ARBA" id="ARBA00023136"/>
    </source>
</evidence>
<evidence type="ECO:0000313" key="10">
    <source>
        <dbReference type="EMBL" id="MBB4657708.1"/>
    </source>
</evidence>
<evidence type="ECO:0000256" key="4">
    <source>
        <dbReference type="ARBA" id="ARBA00022692"/>
    </source>
</evidence>
<gene>
    <name evidence="10" type="ORF">GGQ59_000208</name>
</gene>
<dbReference type="GO" id="GO:0008320">
    <property type="term" value="F:protein transmembrane transporter activity"/>
    <property type="evidence" value="ECO:0007669"/>
    <property type="project" value="InterPro"/>
</dbReference>
<dbReference type="PANTHER" id="PTHR33162">
    <property type="entry name" value="SEC-INDEPENDENT PROTEIN TRANSLOCASE PROTEIN TATA, CHLOROPLASTIC"/>
    <property type="match status" value="1"/>
</dbReference>
<keyword evidence="6 9" id="KW-1133">Transmembrane helix</keyword>
<keyword evidence="4 9" id="KW-0812">Transmembrane</keyword>
<name>A0A840I0J9_9PROT</name>
<keyword evidence="3" id="KW-1003">Cell membrane</keyword>
<evidence type="ECO:0000256" key="1">
    <source>
        <dbReference type="ARBA" id="ARBA00004167"/>
    </source>
</evidence>
<dbReference type="InterPro" id="IPR018448">
    <property type="entry name" value="TatB"/>
</dbReference>
<reference evidence="10 11" key="1">
    <citation type="submission" date="2020-08" db="EMBL/GenBank/DDBJ databases">
        <title>Genomic Encyclopedia of Type Strains, Phase IV (KMG-IV): sequencing the most valuable type-strain genomes for metagenomic binning, comparative biology and taxonomic classification.</title>
        <authorList>
            <person name="Goeker M."/>
        </authorList>
    </citation>
    <scope>NUCLEOTIDE SEQUENCE [LARGE SCALE GENOMIC DNA]</scope>
    <source>
        <strain evidence="10 11">DSM 102850</strain>
    </source>
</reference>
<evidence type="ECO:0000256" key="7">
    <source>
        <dbReference type="ARBA" id="ARBA00023010"/>
    </source>
</evidence>
<dbReference type="PANTHER" id="PTHR33162:SF1">
    <property type="entry name" value="SEC-INDEPENDENT PROTEIN TRANSLOCASE PROTEIN TATA, CHLOROPLASTIC"/>
    <property type="match status" value="1"/>
</dbReference>
<dbReference type="Pfam" id="PF02416">
    <property type="entry name" value="TatA_B_E"/>
    <property type="match status" value="1"/>
</dbReference>
<keyword evidence="8 9" id="KW-0472">Membrane</keyword>
<dbReference type="EMBL" id="JACHOB010000001">
    <property type="protein sequence ID" value="MBB4657708.1"/>
    <property type="molecule type" value="Genomic_DNA"/>
</dbReference>
<dbReference type="AlphaFoldDB" id="A0A840I0J9"/>